<keyword evidence="1" id="KW-0418">Kinase</keyword>
<protein>
    <submittedName>
        <fullName evidence="1">Non-specific serine/threonine protein kinase protein</fullName>
        <ecNumber evidence="1">2.7.11.1</ecNumber>
    </submittedName>
</protein>
<accession>A0ACB7W4S1</accession>
<sequence length="205" mass="22578">MDWSTRSKVALGSAKGLAYLHEECIPKIIHRDIKGTNILLDFDFEVKIADFGLAKVVPDNKTHVSTRIMGTSGYLAPEYFFTGKLTAKSDVYSFGVMLLELITGRRPVDKHPSNDSSVALVDWAMYLLRSALEEGNYEPLVDPRLGKNYNPNEMGQMVACAAACVRDTAKHRPRMSQVVGVLEGHASVEDLNNGVPPGQSRSYSC</sequence>
<comment type="caution">
    <text evidence="1">The sequence shown here is derived from an EMBL/GenBank/DDBJ whole genome shotgun (WGS) entry which is preliminary data.</text>
</comment>
<gene>
    <name evidence="1" type="ORF">IHE45_05G122400</name>
</gene>
<organism evidence="1 2">
    <name type="scientific">Dioscorea alata</name>
    <name type="common">Purple yam</name>
    <dbReference type="NCBI Taxonomy" id="55571"/>
    <lineage>
        <taxon>Eukaryota</taxon>
        <taxon>Viridiplantae</taxon>
        <taxon>Streptophyta</taxon>
        <taxon>Embryophyta</taxon>
        <taxon>Tracheophyta</taxon>
        <taxon>Spermatophyta</taxon>
        <taxon>Magnoliopsida</taxon>
        <taxon>Liliopsida</taxon>
        <taxon>Dioscoreales</taxon>
        <taxon>Dioscoreaceae</taxon>
        <taxon>Dioscorea</taxon>
    </lineage>
</organism>
<reference evidence="2" key="1">
    <citation type="journal article" date="2022" name="Nat. Commun.">
        <title>Chromosome evolution and the genetic basis of agronomically important traits in greater yam.</title>
        <authorList>
            <person name="Bredeson J.V."/>
            <person name="Lyons J.B."/>
            <person name="Oniyinde I.O."/>
            <person name="Okereke N.R."/>
            <person name="Kolade O."/>
            <person name="Nnabue I."/>
            <person name="Nwadili C.O."/>
            <person name="Hribova E."/>
            <person name="Parker M."/>
            <person name="Nwogha J."/>
            <person name="Shu S."/>
            <person name="Carlson J."/>
            <person name="Kariba R."/>
            <person name="Muthemba S."/>
            <person name="Knop K."/>
            <person name="Barton G.J."/>
            <person name="Sherwood A.V."/>
            <person name="Lopez-Montes A."/>
            <person name="Asiedu R."/>
            <person name="Jamnadass R."/>
            <person name="Muchugi A."/>
            <person name="Goodstein D."/>
            <person name="Egesi C.N."/>
            <person name="Featherston J."/>
            <person name="Asfaw A."/>
            <person name="Simpson G.G."/>
            <person name="Dolezel J."/>
            <person name="Hendre P.S."/>
            <person name="Van Deynze A."/>
            <person name="Kumar P.L."/>
            <person name="Obidiegwu J.E."/>
            <person name="Bhattacharjee R."/>
            <person name="Rokhsar D.S."/>
        </authorList>
    </citation>
    <scope>NUCLEOTIDE SEQUENCE [LARGE SCALE GENOMIC DNA]</scope>
    <source>
        <strain evidence="2">cv. TDa95/00328</strain>
    </source>
</reference>
<dbReference type="EC" id="2.7.11.1" evidence="1"/>
<name>A0ACB7W4S1_DIOAL</name>
<keyword evidence="1" id="KW-0808">Transferase</keyword>
<evidence type="ECO:0000313" key="2">
    <source>
        <dbReference type="Proteomes" id="UP000827976"/>
    </source>
</evidence>
<dbReference type="Proteomes" id="UP000827976">
    <property type="component" value="Chromosome 5"/>
</dbReference>
<keyword evidence="2" id="KW-1185">Reference proteome</keyword>
<keyword evidence="1" id="KW-0723">Serine/threonine-protein kinase</keyword>
<evidence type="ECO:0000313" key="1">
    <source>
        <dbReference type="EMBL" id="KAH7682448.1"/>
    </source>
</evidence>
<proteinExistence type="predicted"/>
<dbReference type="EMBL" id="CM037015">
    <property type="protein sequence ID" value="KAH7682448.1"/>
    <property type="molecule type" value="Genomic_DNA"/>
</dbReference>